<dbReference type="Gene3D" id="3.30.565.10">
    <property type="entry name" value="Histidine kinase-like ATPase, C-terminal domain"/>
    <property type="match status" value="1"/>
</dbReference>
<dbReference type="SMART" id="SM00388">
    <property type="entry name" value="HisKA"/>
    <property type="match status" value="1"/>
</dbReference>
<dbReference type="RefSeq" id="WP_035765315.1">
    <property type="nucleotide sequence ID" value="NZ_AP019716.1"/>
</dbReference>
<evidence type="ECO:0000256" key="7">
    <source>
        <dbReference type="ARBA" id="ARBA00023012"/>
    </source>
</evidence>
<keyword evidence="6 10" id="KW-0418">Kinase</keyword>
<dbReference type="PANTHER" id="PTHR45453:SF1">
    <property type="entry name" value="PHOSPHATE REGULON SENSOR PROTEIN PHOR"/>
    <property type="match status" value="1"/>
</dbReference>
<feature type="transmembrane region" description="Helical" evidence="8">
    <location>
        <begin position="12"/>
        <end position="33"/>
    </location>
</feature>
<dbReference type="EMBL" id="CP040626">
    <property type="protein sequence ID" value="QMW89878.1"/>
    <property type="molecule type" value="Genomic_DNA"/>
</dbReference>
<dbReference type="GO" id="GO:0016036">
    <property type="term" value="P:cellular response to phosphate starvation"/>
    <property type="evidence" value="ECO:0007669"/>
    <property type="project" value="TreeGrafter"/>
</dbReference>
<proteinExistence type="predicted"/>
<reference evidence="10 11" key="1">
    <citation type="submission" date="2019-05" db="EMBL/GenBank/DDBJ databases">
        <authorList>
            <person name="Schori C."/>
            <person name="Ahrens C."/>
        </authorList>
    </citation>
    <scope>NUCLEOTIDE SEQUENCE [LARGE SCALE GENOMIC DNA]</scope>
    <source>
        <strain evidence="10 11">DSM 10702</strain>
    </source>
</reference>
<dbReference type="EC" id="2.7.13.3" evidence="3"/>
<keyword evidence="8" id="KW-0472">Membrane</keyword>
<dbReference type="InterPro" id="IPR003594">
    <property type="entry name" value="HATPase_dom"/>
</dbReference>
<comment type="subcellular location">
    <subcellularLocation>
        <location evidence="2">Membrane</location>
    </subcellularLocation>
</comment>
<evidence type="ECO:0000259" key="9">
    <source>
        <dbReference type="PROSITE" id="PS50109"/>
    </source>
</evidence>
<dbReference type="AlphaFoldDB" id="A0AAP9UD55"/>
<dbReference type="Gene3D" id="1.10.287.130">
    <property type="match status" value="1"/>
</dbReference>
<feature type="transmembrane region" description="Helical" evidence="8">
    <location>
        <begin position="108"/>
        <end position="131"/>
    </location>
</feature>
<evidence type="ECO:0000313" key="10">
    <source>
        <dbReference type="EMBL" id="QMW89878.1"/>
    </source>
</evidence>
<organism evidence="10 11">
    <name type="scientific">Clostridium butyricum</name>
    <dbReference type="NCBI Taxonomy" id="1492"/>
    <lineage>
        <taxon>Bacteria</taxon>
        <taxon>Bacillati</taxon>
        <taxon>Bacillota</taxon>
        <taxon>Clostridia</taxon>
        <taxon>Eubacteriales</taxon>
        <taxon>Clostridiaceae</taxon>
        <taxon>Clostridium</taxon>
    </lineage>
</organism>
<dbReference type="CDD" id="cd00082">
    <property type="entry name" value="HisKA"/>
    <property type="match status" value="1"/>
</dbReference>
<gene>
    <name evidence="10" type="ORF">FF104_02635</name>
</gene>
<dbReference type="InterPro" id="IPR036097">
    <property type="entry name" value="HisK_dim/P_sf"/>
</dbReference>
<dbReference type="GeneID" id="92943019"/>
<dbReference type="GO" id="GO:0000155">
    <property type="term" value="F:phosphorelay sensor kinase activity"/>
    <property type="evidence" value="ECO:0007669"/>
    <property type="project" value="InterPro"/>
</dbReference>
<evidence type="ECO:0000313" key="11">
    <source>
        <dbReference type="Proteomes" id="UP000515243"/>
    </source>
</evidence>
<comment type="catalytic activity">
    <reaction evidence="1">
        <text>ATP + protein L-histidine = ADP + protein N-phospho-L-histidine.</text>
        <dbReference type="EC" id="2.7.13.3"/>
    </reaction>
</comment>
<dbReference type="InterPro" id="IPR005467">
    <property type="entry name" value="His_kinase_dom"/>
</dbReference>
<feature type="domain" description="Histidine kinase" evidence="9">
    <location>
        <begin position="200"/>
        <end position="415"/>
    </location>
</feature>
<evidence type="ECO:0000256" key="8">
    <source>
        <dbReference type="SAM" id="Phobius"/>
    </source>
</evidence>
<keyword evidence="4" id="KW-0597">Phosphoprotein</keyword>
<keyword evidence="7" id="KW-0902">Two-component regulatory system</keyword>
<accession>A0AAP9UD55</accession>
<evidence type="ECO:0000256" key="2">
    <source>
        <dbReference type="ARBA" id="ARBA00004370"/>
    </source>
</evidence>
<protein>
    <recommendedName>
        <fullName evidence="3">histidine kinase</fullName>
        <ecNumber evidence="3">2.7.13.3</ecNumber>
    </recommendedName>
</protein>
<dbReference type="Pfam" id="PF02518">
    <property type="entry name" value="HATPase_c"/>
    <property type="match status" value="1"/>
</dbReference>
<dbReference type="CDD" id="cd00075">
    <property type="entry name" value="HATPase"/>
    <property type="match status" value="1"/>
</dbReference>
<sequence length="416" mass="47996">MSPLCYKDERIKIWMFIIIALIIEGVVFTLIHINSINAINKNIINNNNSIIGTIESENPELAKEIIPIITKNKLQNISLGEEILSDYSYNNNLKYYNNPLVNNVSKTAFIMIGILTLITMSVVIFGVLAILNPLYKKLKYLTYRAENIVENKFLDNDIKVDYKGSLSKFELRFNEMEERIKNNLTLLQDEKINLKNIINDISHQLKTPLMALQMYNEILKDYKNMVDEEIENFILLSNEQLQRMEWLVKTLLKYARLESNVVEYHKDNISLNNTINESINPLRVKAEEKNQKIIFENEDEVIFYHDRKWISEAISNIIKNAIEHTGEKGEIEITLEETPINIVIIIKDNGEGIEKEQLKKIFNRFHKGENSIDPTSIGIGLCLSKAIVKAHNGDITVESKLGVGSIFYITFIKTIL</sequence>
<dbReference type="Pfam" id="PF00512">
    <property type="entry name" value="HisKA"/>
    <property type="match status" value="1"/>
</dbReference>
<dbReference type="PRINTS" id="PR00344">
    <property type="entry name" value="BCTRLSENSOR"/>
</dbReference>
<dbReference type="InterPro" id="IPR004358">
    <property type="entry name" value="Sig_transdc_His_kin-like_C"/>
</dbReference>
<name>A0AAP9UD55_CLOBU</name>
<dbReference type="Proteomes" id="UP000515243">
    <property type="component" value="Chromosome 1"/>
</dbReference>
<dbReference type="PROSITE" id="PS50109">
    <property type="entry name" value="HIS_KIN"/>
    <property type="match status" value="1"/>
</dbReference>
<dbReference type="InterPro" id="IPR003661">
    <property type="entry name" value="HisK_dim/P_dom"/>
</dbReference>
<evidence type="ECO:0000256" key="4">
    <source>
        <dbReference type="ARBA" id="ARBA00022553"/>
    </source>
</evidence>
<dbReference type="InterPro" id="IPR050351">
    <property type="entry name" value="BphY/WalK/GraS-like"/>
</dbReference>
<dbReference type="GO" id="GO:0004721">
    <property type="term" value="F:phosphoprotein phosphatase activity"/>
    <property type="evidence" value="ECO:0007669"/>
    <property type="project" value="TreeGrafter"/>
</dbReference>
<keyword evidence="8" id="KW-1133">Transmembrane helix</keyword>
<evidence type="ECO:0000256" key="6">
    <source>
        <dbReference type="ARBA" id="ARBA00022777"/>
    </source>
</evidence>
<evidence type="ECO:0000256" key="1">
    <source>
        <dbReference type="ARBA" id="ARBA00000085"/>
    </source>
</evidence>
<evidence type="ECO:0000256" key="3">
    <source>
        <dbReference type="ARBA" id="ARBA00012438"/>
    </source>
</evidence>
<dbReference type="PANTHER" id="PTHR45453">
    <property type="entry name" value="PHOSPHATE REGULON SENSOR PROTEIN PHOR"/>
    <property type="match status" value="1"/>
</dbReference>
<dbReference type="SMART" id="SM00387">
    <property type="entry name" value="HATPase_c"/>
    <property type="match status" value="1"/>
</dbReference>
<keyword evidence="8" id="KW-0812">Transmembrane</keyword>
<dbReference type="FunFam" id="3.30.565.10:FF:000006">
    <property type="entry name" value="Sensor histidine kinase WalK"/>
    <property type="match status" value="1"/>
</dbReference>
<dbReference type="SUPFAM" id="SSF47384">
    <property type="entry name" value="Homodimeric domain of signal transducing histidine kinase"/>
    <property type="match status" value="1"/>
</dbReference>
<keyword evidence="5" id="KW-0808">Transferase</keyword>
<dbReference type="InterPro" id="IPR036890">
    <property type="entry name" value="HATPase_C_sf"/>
</dbReference>
<evidence type="ECO:0000256" key="5">
    <source>
        <dbReference type="ARBA" id="ARBA00022679"/>
    </source>
</evidence>
<dbReference type="GO" id="GO:0005886">
    <property type="term" value="C:plasma membrane"/>
    <property type="evidence" value="ECO:0007669"/>
    <property type="project" value="TreeGrafter"/>
</dbReference>
<dbReference type="SUPFAM" id="SSF55874">
    <property type="entry name" value="ATPase domain of HSP90 chaperone/DNA topoisomerase II/histidine kinase"/>
    <property type="match status" value="1"/>
</dbReference>